<protein>
    <submittedName>
        <fullName evidence="1">Uncharacterized protein</fullName>
    </submittedName>
</protein>
<reference evidence="1 2" key="1">
    <citation type="submission" date="2019-07" db="EMBL/GenBank/DDBJ databases">
        <title>Litoreibacter alkalisoli sp. nov., isolated from saline-alkaline soil.</title>
        <authorList>
            <person name="Wang S."/>
            <person name="Xu L."/>
            <person name="Xing Y.-T."/>
            <person name="Sun J.-Q."/>
        </authorList>
    </citation>
    <scope>NUCLEOTIDE SEQUENCE [LARGE SCALE GENOMIC DNA]</scope>
    <source>
        <strain evidence="1 2">LN3S51</strain>
        <plasmid evidence="1 2">unnamed2</plasmid>
    </source>
</reference>
<dbReference type="KEGG" id="lit:FPZ52_14115"/>
<gene>
    <name evidence="1" type="ORF">FPZ52_14115</name>
</gene>
<geneLocation type="plasmid" evidence="1 2">
    <name>unnamed2</name>
</geneLocation>
<proteinExistence type="predicted"/>
<sequence length="250" mass="27609">MLAFGSIEDLQIPDLFEVHQSRRYPVSPRALAADIRKPHAYISKGSIAVCAADLSGQNREDVLHSTLLAQLVADKQIDREANPVRWTVAYSDVLKHLGWDGTRSQFATYVPKFLSTTLVDAILDLALETLAGRQSVAVVATFDALRALSGTDGRRQLFEQSAMAMSVGKFQINLFTQPAGVPRLDSLMVHYSVDCQASGFDLFRERMEHTRLQFAFASLQLDPAVYAASRQAVIGKLDDNPTNLTLELDL</sequence>
<dbReference type="AlphaFoldDB" id="A0A5B8J9B2"/>
<keyword evidence="2" id="KW-1185">Reference proteome</keyword>
<dbReference type="EMBL" id="CP042263">
    <property type="protein sequence ID" value="QDY70840.1"/>
    <property type="molecule type" value="Genomic_DNA"/>
</dbReference>
<name>A0A5B8J9B2_9RHOB</name>
<accession>A0A5B8J9B2</accession>
<keyword evidence="1" id="KW-0614">Plasmid</keyword>
<evidence type="ECO:0000313" key="1">
    <source>
        <dbReference type="EMBL" id="QDY70840.1"/>
    </source>
</evidence>
<dbReference type="Proteomes" id="UP000318483">
    <property type="component" value="Plasmid unnamed2"/>
</dbReference>
<dbReference type="RefSeq" id="WP_146366256.1">
    <property type="nucleotide sequence ID" value="NZ_CP042263.1"/>
</dbReference>
<organism evidence="1 2">
    <name type="scientific">Qingshengfaniella alkalisoli</name>
    <dbReference type="NCBI Taxonomy" id="2599296"/>
    <lineage>
        <taxon>Bacteria</taxon>
        <taxon>Pseudomonadati</taxon>
        <taxon>Pseudomonadota</taxon>
        <taxon>Alphaproteobacteria</taxon>
        <taxon>Rhodobacterales</taxon>
        <taxon>Paracoccaceae</taxon>
        <taxon>Qingshengfaniella</taxon>
    </lineage>
</organism>
<evidence type="ECO:0000313" key="2">
    <source>
        <dbReference type="Proteomes" id="UP000318483"/>
    </source>
</evidence>
<dbReference type="OrthoDB" id="7281829at2"/>